<proteinExistence type="predicted"/>
<dbReference type="OrthoDB" id="3202607at2759"/>
<dbReference type="AlphaFoldDB" id="A0A9P7UZX5"/>
<feature type="region of interest" description="Disordered" evidence="1">
    <location>
        <begin position="272"/>
        <end position="298"/>
    </location>
</feature>
<dbReference type="KEGG" id="more:E1B28_005113"/>
<reference evidence="2" key="1">
    <citation type="journal article" date="2021" name="Genome Biol. Evol.">
        <title>The assembled and annotated genome of the fairy-ring fungus Marasmius oreades.</title>
        <authorList>
            <person name="Hiltunen M."/>
            <person name="Ament-Velasquez S.L."/>
            <person name="Johannesson H."/>
        </authorList>
    </citation>
    <scope>NUCLEOTIDE SEQUENCE</scope>
    <source>
        <strain evidence="2">03SP1</strain>
    </source>
</reference>
<name>A0A9P7UZX5_9AGAR</name>
<protein>
    <submittedName>
        <fullName evidence="2">Uncharacterized protein</fullName>
    </submittedName>
</protein>
<dbReference type="EMBL" id="CM032182">
    <property type="protein sequence ID" value="KAG7097794.1"/>
    <property type="molecule type" value="Genomic_DNA"/>
</dbReference>
<dbReference type="Gene3D" id="3.60.130.30">
    <property type="match status" value="1"/>
</dbReference>
<accession>A0A9P7UZX5</accession>
<comment type="caution">
    <text evidence="2">The sequence shown here is derived from an EMBL/GenBank/DDBJ whole genome shotgun (WGS) entry which is preliminary data.</text>
</comment>
<dbReference type="Proteomes" id="UP001049176">
    <property type="component" value="Chromosome 2"/>
</dbReference>
<dbReference type="GeneID" id="66074189"/>
<sequence length="339" mass="37685">MGWKVSASLADRVIAHNNSQPRETILLVDCRGRIFAVLGGIPPRAKDWEDVIARASRAFKTTYDASTYAPAHLFHRRGDYSFRNYGFSHGGGQVRPSNIAITGGKNKKAVEHLLNDGDMLRVAGHTGVLFRSFAYKMSAEYQALLKDLTQRDGDLKPPPHPNPGGGFWAAATTNTGPATCAKPHKDHQNYAPGWCAITPFGEFNPDQGGDLILYEIGLRIRFPPGATILIPSAIITHANLPIHPGETRYSLVQYTAGALFRYKHNGFKNDTEMEARGKDPQERKASIQKQEEDRKVRQKEGLDLYTHYDELARGDYKREVLGDLSDLSDPPSDDEKKTQ</sequence>
<dbReference type="RefSeq" id="XP_043014264.1">
    <property type="nucleotide sequence ID" value="XM_043149657.1"/>
</dbReference>
<gene>
    <name evidence="2" type="ORF">E1B28_005113</name>
</gene>
<keyword evidence="3" id="KW-1185">Reference proteome</keyword>
<organism evidence="2 3">
    <name type="scientific">Marasmius oreades</name>
    <name type="common">fairy-ring Marasmius</name>
    <dbReference type="NCBI Taxonomy" id="181124"/>
    <lineage>
        <taxon>Eukaryota</taxon>
        <taxon>Fungi</taxon>
        <taxon>Dikarya</taxon>
        <taxon>Basidiomycota</taxon>
        <taxon>Agaricomycotina</taxon>
        <taxon>Agaricomycetes</taxon>
        <taxon>Agaricomycetidae</taxon>
        <taxon>Agaricales</taxon>
        <taxon>Marasmiineae</taxon>
        <taxon>Marasmiaceae</taxon>
        <taxon>Marasmius</taxon>
    </lineage>
</organism>
<evidence type="ECO:0000313" key="2">
    <source>
        <dbReference type="EMBL" id="KAG7097794.1"/>
    </source>
</evidence>
<evidence type="ECO:0000256" key="1">
    <source>
        <dbReference type="SAM" id="MobiDB-lite"/>
    </source>
</evidence>
<evidence type="ECO:0000313" key="3">
    <source>
        <dbReference type="Proteomes" id="UP001049176"/>
    </source>
</evidence>